<keyword evidence="1" id="KW-0812">Transmembrane</keyword>
<feature type="transmembrane region" description="Helical" evidence="1">
    <location>
        <begin position="7"/>
        <end position="26"/>
    </location>
</feature>
<keyword evidence="1" id="KW-1133">Transmembrane helix</keyword>
<keyword evidence="1" id="KW-0472">Membrane</keyword>
<gene>
    <name evidence="3" type="ORF">IKC_06121</name>
</gene>
<evidence type="ECO:0000256" key="1">
    <source>
        <dbReference type="SAM" id="Phobius"/>
    </source>
</evidence>
<dbReference type="EMBL" id="AHFK01000053">
    <property type="protein sequence ID" value="EOQ09088.1"/>
    <property type="molecule type" value="Genomic_DNA"/>
</dbReference>
<dbReference type="Gene3D" id="2.160.20.120">
    <property type="match status" value="1"/>
</dbReference>
<proteinExistence type="predicted"/>
<name>A0A9W5R5Q6_BACCE</name>
<protein>
    <recommendedName>
        <fullName evidence="2">DUF4097 domain-containing protein</fullName>
    </recommendedName>
</protein>
<organism evidence="3 4">
    <name type="scientific">Bacillus cereus VD184</name>
    <dbReference type="NCBI Taxonomy" id="1053242"/>
    <lineage>
        <taxon>Bacteria</taxon>
        <taxon>Bacillati</taxon>
        <taxon>Bacillota</taxon>
        <taxon>Bacilli</taxon>
        <taxon>Bacillales</taxon>
        <taxon>Bacillaceae</taxon>
        <taxon>Bacillus</taxon>
        <taxon>Bacillus cereus group</taxon>
    </lineage>
</organism>
<dbReference type="Proteomes" id="UP000014028">
    <property type="component" value="Unassembled WGS sequence"/>
</dbReference>
<comment type="caution">
    <text evidence="3">The sequence shown here is derived from an EMBL/GenBank/DDBJ whole genome shotgun (WGS) entry which is preliminary data.</text>
</comment>
<evidence type="ECO:0000259" key="2">
    <source>
        <dbReference type="Pfam" id="PF13349"/>
    </source>
</evidence>
<sequence>MINKKKFSIIASIIFIVGIVGSLLTYRSIAAVPTSEDKVINNSNISSVIIDTNNAHVNIYPTTGTAIKVTLDGEVNPNIKRALTTEDKDSTLFITYKEKQQSWFNFNISEVFSPVTLRVYLPERQYDALKVSNHNGYVTAKKLNTTHFEINTSNGKVQLRDMNTQKIIAEANNGTLDFQNIMAQNTHVKSDNGRIILDHVEGEIEGQSNNGSITLKAAELDQNLNFTTHNGKINIETEKEPTNVQFNVAVDNGKADILNKYNGSTVIGKGERLIKLKTHNGNISVIKHEV</sequence>
<accession>A0A9W5R5Q6</accession>
<dbReference type="InterPro" id="IPR025164">
    <property type="entry name" value="Toastrack_DUF4097"/>
</dbReference>
<dbReference type="RefSeq" id="WP_016123016.1">
    <property type="nucleotide sequence ID" value="NZ_KB976832.1"/>
</dbReference>
<feature type="domain" description="DUF4097" evidence="2">
    <location>
        <begin position="46"/>
        <end position="285"/>
    </location>
</feature>
<dbReference type="Pfam" id="PF13349">
    <property type="entry name" value="DUF4097"/>
    <property type="match status" value="1"/>
</dbReference>
<evidence type="ECO:0000313" key="4">
    <source>
        <dbReference type="Proteomes" id="UP000014028"/>
    </source>
</evidence>
<reference evidence="3 4" key="1">
    <citation type="submission" date="2012-12" db="EMBL/GenBank/DDBJ databases">
        <title>The Genome Sequence of Bacillus cereus VD184.</title>
        <authorList>
            <consortium name="The Broad Institute Genome Sequencing Platform"/>
            <consortium name="The Broad Institute Genome Sequencing Center for Infectious Disease"/>
            <person name="Feldgarden M."/>
            <person name="Van der Auwera G.A."/>
            <person name="Mahillon J."/>
            <person name="Duprez V."/>
            <person name="Timmery S."/>
            <person name="Mattelet C."/>
            <person name="Dierick K."/>
            <person name="Sun M."/>
            <person name="Yu Z."/>
            <person name="Zhu L."/>
            <person name="Hu X."/>
            <person name="Shank E.B."/>
            <person name="Swiecicka I."/>
            <person name="Hansen B.M."/>
            <person name="Andrup L."/>
            <person name="Walker B."/>
            <person name="Young S.K."/>
            <person name="Zeng Q."/>
            <person name="Gargeya S."/>
            <person name="Fitzgerald M."/>
            <person name="Haas B."/>
            <person name="Abouelleil A."/>
            <person name="Alvarado L."/>
            <person name="Arachchi H.M."/>
            <person name="Berlin A.M."/>
            <person name="Chapman S.B."/>
            <person name="Dewar J."/>
            <person name="Goldberg J."/>
            <person name="Griggs A."/>
            <person name="Gujja S."/>
            <person name="Hansen M."/>
            <person name="Howarth C."/>
            <person name="Imamovic A."/>
            <person name="Larimer J."/>
            <person name="McCowan C."/>
            <person name="Murphy C."/>
            <person name="Neiman D."/>
            <person name="Pearson M."/>
            <person name="Priest M."/>
            <person name="Roberts A."/>
            <person name="Saif S."/>
            <person name="Shea T."/>
            <person name="Sisk P."/>
            <person name="Sykes S."/>
            <person name="Wortman J."/>
            <person name="Nusbaum C."/>
            <person name="Birren B."/>
        </authorList>
    </citation>
    <scope>NUCLEOTIDE SEQUENCE [LARGE SCALE GENOMIC DNA]</scope>
    <source>
        <strain evidence="3 4">VD184</strain>
    </source>
</reference>
<dbReference type="AlphaFoldDB" id="A0A9W5R5Q6"/>
<evidence type="ECO:0000313" key="3">
    <source>
        <dbReference type="EMBL" id="EOQ09088.1"/>
    </source>
</evidence>